<accession>A0A8R1EQK7</accession>
<evidence type="ECO:0000313" key="2">
    <source>
        <dbReference type="Proteomes" id="UP000005237"/>
    </source>
</evidence>
<organism evidence="1 2">
    <name type="scientific">Caenorhabditis japonica</name>
    <dbReference type="NCBI Taxonomy" id="281687"/>
    <lineage>
        <taxon>Eukaryota</taxon>
        <taxon>Metazoa</taxon>
        <taxon>Ecdysozoa</taxon>
        <taxon>Nematoda</taxon>
        <taxon>Chromadorea</taxon>
        <taxon>Rhabditida</taxon>
        <taxon>Rhabditina</taxon>
        <taxon>Rhabditomorpha</taxon>
        <taxon>Rhabditoidea</taxon>
        <taxon>Rhabditidae</taxon>
        <taxon>Peloderinae</taxon>
        <taxon>Caenorhabditis</taxon>
    </lineage>
</organism>
<name>A0A8R1EQK7_CAEJA</name>
<reference evidence="1" key="2">
    <citation type="submission" date="2022-06" db="UniProtKB">
        <authorList>
            <consortium name="EnsemblMetazoa"/>
        </authorList>
    </citation>
    <scope>IDENTIFICATION</scope>
    <source>
        <strain evidence="1">DF5081</strain>
    </source>
</reference>
<proteinExistence type="predicted"/>
<reference evidence="2" key="1">
    <citation type="submission" date="2010-08" db="EMBL/GenBank/DDBJ databases">
        <authorList>
            <consortium name="Caenorhabditis japonica Sequencing Consortium"/>
            <person name="Wilson R.K."/>
        </authorList>
    </citation>
    <scope>NUCLEOTIDE SEQUENCE [LARGE SCALE GENOMIC DNA]</scope>
    <source>
        <strain evidence="2">DF5081</strain>
    </source>
</reference>
<dbReference type="EnsemblMetazoa" id="CJA39910.1">
    <property type="protein sequence ID" value="CJA39910.1"/>
    <property type="gene ID" value="WBGene00215758"/>
</dbReference>
<protein>
    <submittedName>
        <fullName evidence="1">Uncharacterized protein</fullName>
    </submittedName>
</protein>
<sequence length="88" mass="10427">MDAAAFAARECRKLREPWPMFCSDFSKPHSKCMRNSLLDWSELSAFYTEYKACQKGLLLFFMSGKIEIIKYKRKKSVTHMWAWAFPSF</sequence>
<dbReference type="AlphaFoldDB" id="A0A8R1EQK7"/>
<keyword evidence="2" id="KW-1185">Reference proteome</keyword>
<evidence type="ECO:0000313" key="1">
    <source>
        <dbReference type="EnsemblMetazoa" id="CJA39910.1"/>
    </source>
</evidence>
<dbReference type="Proteomes" id="UP000005237">
    <property type="component" value="Unassembled WGS sequence"/>
</dbReference>